<comment type="similarity">
    <text evidence="1 9 11">Belongs to the peptidase A8 family.</text>
</comment>
<dbReference type="PROSITE" id="PS00855">
    <property type="entry name" value="SPASE_II"/>
    <property type="match status" value="1"/>
</dbReference>
<comment type="subcellular location">
    <subcellularLocation>
        <location evidence="9">Cell membrane</location>
        <topology evidence="9">Multi-pass membrane protein</topology>
    </subcellularLocation>
</comment>
<keyword evidence="8 9" id="KW-0472">Membrane</keyword>
<dbReference type="GO" id="GO:0004190">
    <property type="term" value="F:aspartic-type endopeptidase activity"/>
    <property type="evidence" value="ECO:0007669"/>
    <property type="project" value="UniProtKB-UniRule"/>
</dbReference>
<dbReference type="PANTHER" id="PTHR33695:SF1">
    <property type="entry name" value="LIPOPROTEIN SIGNAL PEPTIDASE"/>
    <property type="match status" value="1"/>
</dbReference>
<dbReference type="EC" id="3.4.23.36" evidence="9"/>
<proteinExistence type="inferred from homology"/>
<feature type="transmembrane region" description="Helical" evidence="9">
    <location>
        <begin position="114"/>
        <end position="133"/>
    </location>
</feature>
<name>A0A1G9K0S5_9FLAO</name>
<evidence type="ECO:0000313" key="13">
    <source>
        <dbReference type="Proteomes" id="UP000199440"/>
    </source>
</evidence>
<dbReference type="NCBIfam" id="TIGR00077">
    <property type="entry name" value="lspA"/>
    <property type="match status" value="1"/>
</dbReference>
<sequence length="180" mass="19934">MTKNNIKARDLSVKNSPHKNTITKLGIVVLVLLNIGCDQLTKDVVRNTIAPMEYVAFLNDRFILTNVENTGAMLGFGANLPPIFKRILLQGLPIFVLLVLLFRVLKKPNLDRWLTLAFAFVIGGGIGNLIDRVAYGSVTDFFQIKWGVLRTGIFNMADVSVSIGILLIIVVSLRQKKLAL</sequence>
<accession>A0A1G9K0S5</accession>
<evidence type="ECO:0000256" key="2">
    <source>
        <dbReference type="ARBA" id="ARBA00022475"/>
    </source>
</evidence>
<evidence type="ECO:0000256" key="4">
    <source>
        <dbReference type="ARBA" id="ARBA00022692"/>
    </source>
</evidence>
<reference evidence="12 13" key="1">
    <citation type="submission" date="2016-10" db="EMBL/GenBank/DDBJ databases">
        <authorList>
            <person name="de Groot N.N."/>
        </authorList>
    </citation>
    <scope>NUCLEOTIDE SEQUENCE [LARGE SCALE GENOMIC DNA]</scope>
    <source>
        <strain evidence="12 13">DSM 19886</strain>
    </source>
</reference>
<dbReference type="AlphaFoldDB" id="A0A1G9K0S5"/>
<keyword evidence="4 9" id="KW-0812">Transmembrane</keyword>
<evidence type="ECO:0000256" key="5">
    <source>
        <dbReference type="ARBA" id="ARBA00022750"/>
    </source>
</evidence>
<feature type="active site" evidence="9">
    <location>
        <position position="158"/>
    </location>
</feature>
<feature type="transmembrane region" description="Helical" evidence="9">
    <location>
        <begin position="153"/>
        <end position="173"/>
    </location>
</feature>
<feature type="transmembrane region" description="Helical" evidence="9">
    <location>
        <begin position="83"/>
        <end position="102"/>
    </location>
</feature>
<comment type="catalytic activity">
    <reaction evidence="9 10">
        <text>Release of signal peptides from bacterial membrane prolipoproteins. Hydrolyzes -Xaa-Yaa-Zaa-|-(S,diacylglyceryl)Cys-, in which Xaa is hydrophobic (preferably Leu), and Yaa (Ala or Ser) and Zaa (Gly or Ala) have small, neutral side chains.</text>
        <dbReference type="EC" id="3.4.23.36"/>
    </reaction>
</comment>
<dbReference type="GO" id="GO:0005886">
    <property type="term" value="C:plasma membrane"/>
    <property type="evidence" value="ECO:0007669"/>
    <property type="project" value="UniProtKB-SubCell"/>
</dbReference>
<evidence type="ECO:0000256" key="8">
    <source>
        <dbReference type="ARBA" id="ARBA00023136"/>
    </source>
</evidence>
<dbReference type="PANTHER" id="PTHR33695">
    <property type="entry name" value="LIPOPROTEIN SIGNAL PEPTIDASE"/>
    <property type="match status" value="1"/>
</dbReference>
<dbReference type="STRING" id="192904.SAMN04488514_101798"/>
<keyword evidence="3 9" id="KW-0645">Protease</keyword>
<keyword evidence="13" id="KW-1185">Reference proteome</keyword>
<evidence type="ECO:0000256" key="11">
    <source>
        <dbReference type="RuleBase" id="RU004181"/>
    </source>
</evidence>
<keyword evidence="2 9" id="KW-1003">Cell membrane</keyword>
<protein>
    <recommendedName>
        <fullName evidence="9">Lipoprotein signal peptidase</fullName>
        <ecNumber evidence="9">3.4.23.36</ecNumber>
    </recommendedName>
    <alternativeName>
        <fullName evidence="9">Prolipoprotein signal peptidase</fullName>
    </alternativeName>
    <alternativeName>
        <fullName evidence="9">Signal peptidase II</fullName>
        <shortName evidence="9">SPase II</shortName>
    </alternativeName>
</protein>
<evidence type="ECO:0000256" key="9">
    <source>
        <dbReference type="HAMAP-Rule" id="MF_00161"/>
    </source>
</evidence>
<feature type="transmembrane region" description="Helical" evidence="9">
    <location>
        <begin position="21"/>
        <end position="41"/>
    </location>
</feature>
<feature type="active site" evidence="9">
    <location>
        <position position="140"/>
    </location>
</feature>
<dbReference type="EMBL" id="FNGV01000001">
    <property type="protein sequence ID" value="SDL43540.1"/>
    <property type="molecule type" value="Genomic_DNA"/>
</dbReference>
<dbReference type="PRINTS" id="PR00781">
    <property type="entry name" value="LIPOSIGPTASE"/>
</dbReference>
<keyword evidence="7 9" id="KW-1133">Transmembrane helix</keyword>
<evidence type="ECO:0000256" key="3">
    <source>
        <dbReference type="ARBA" id="ARBA00022670"/>
    </source>
</evidence>
<keyword evidence="5 9" id="KW-0064">Aspartyl protease</keyword>
<keyword evidence="6 9" id="KW-0378">Hydrolase</keyword>
<gene>
    <name evidence="9" type="primary">lspA</name>
    <name evidence="12" type="ORF">SAMN04488514_101798</name>
</gene>
<dbReference type="Proteomes" id="UP000199440">
    <property type="component" value="Unassembled WGS sequence"/>
</dbReference>
<organism evidence="12 13">
    <name type="scientific">Kriegella aquimaris</name>
    <dbReference type="NCBI Taxonomy" id="192904"/>
    <lineage>
        <taxon>Bacteria</taxon>
        <taxon>Pseudomonadati</taxon>
        <taxon>Bacteroidota</taxon>
        <taxon>Flavobacteriia</taxon>
        <taxon>Flavobacteriales</taxon>
        <taxon>Flavobacteriaceae</taxon>
        <taxon>Kriegella</taxon>
    </lineage>
</organism>
<dbReference type="HAMAP" id="MF_00161">
    <property type="entry name" value="LspA"/>
    <property type="match status" value="1"/>
</dbReference>
<comment type="function">
    <text evidence="9 10">This protein specifically catalyzes the removal of signal peptides from prolipoproteins.</text>
</comment>
<evidence type="ECO:0000313" key="12">
    <source>
        <dbReference type="EMBL" id="SDL43540.1"/>
    </source>
</evidence>
<comment type="pathway">
    <text evidence="9">Protein modification; lipoprotein biosynthesis (signal peptide cleavage).</text>
</comment>
<dbReference type="UniPathway" id="UPA00665"/>
<evidence type="ECO:0000256" key="1">
    <source>
        <dbReference type="ARBA" id="ARBA00006139"/>
    </source>
</evidence>
<dbReference type="GO" id="GO:0006508">
    <property type="term" value="P:proteolysis"/>
    <property type="evidence" value="ECO:0007669"/>
    <property type="project" value="UniProtKB-KW"/>
</dbReference>
<dbReference type="InterPro" id="IPR001872">
    <property type="entry name" value="Peptidase_A8"/>
</dbReference>
<dbReference type="Pfam" id="PF01252">
    <property type="entry name" value="Peptidase_A8"/>
    <property type="match status" value="1"/>
</dbReference>
<evidence type="ECO:0000256" key="7">
    <source>
        <dbReference type="ARBA" id="ARBA00022989"/>
    </source>
</evidence>
<evidence type="ECO:0000256" key="10">
    <source>
        <dbReference type="RuleBase" id="RU000594"/>
    </source>
</evidence>
<evidence type="ECO:0000256" key="6">
    <source>
        <dbReference type="ARBA" id="ARBA00022801"/>
    </source>
</evidence>